<dbReference type="EMBL" id="QURN01000007">
    <property type="protein sequence ID" value="RFC67431.1"/>
    <property type="molecule type" value="Genomic_DNA"/>
</dbReference>
<dbReference type="Pfam" id="PF01266">
    <property type="entry name" value="DAO"/>
    <property type="match status" value="1"/>
</dbReference>
<keyword evidence="1" id="KW-0560">Oxidoreductase</keyword>
<evidence type="ECO:0000259" key="2">
    <source>
        <dbReference type="Pfam" id="PF01266"/>
    </source>
</evidence>
<evidence type="ECO:0000313" key="4">
    <source>
        <dbReference type="Proteomes" id="UP000262379"/>
    </source>
</evidence>
<comment type="caution">
    <text evidence="3">The sequence shown here is derived from an EMBL/GenBank/DDBJ whole genome shotgun (WGS) entry which is preliminary data.</text>
</comment>
<proteinExistence type="predicted"/>
<evidence type="ECO:0000256" key="1">
    <source>
        <dbReference type="ARBA" id="ARBA00023002"/>
    </source>
</evidence>
<dbReference type="SUPFAM" id="SSF51905">
    <property type="entry name" value="FAD/NAD(P)-binding domain"/>
    <property type="match status" value="1"/>
</dbReference>
<accession>A0A371XDX7</accession>
<evidence type="ECO:0000313" key="3">
    <source>
        <dbReference type="EMBL" id="RFC67431.1"/>
    </source>
</evidence>
<dbReference type="Gene3D" id="3.30.9.10">
    <property type="entry name" value="D-Amino Acid Oxidase, subunit A, domain 2"/>
    <property type="match status" value="1"/>
</dbReference>
<dbReference type="AlphaFoldDB" id="A0A371XDX7"/>
<dbReference type="GO" id="GO:0005737">
    <property type="term" value="C:cytoplasm"/>
    <property type="evidence" value="ECO:0007669"/>
    <property type="project" value="TreeGrafter"/>
</dbReference>
<dbReference type="InterPro" id="IPR006076">
    <property type="entry name" value="FAD-dep_OxRdtase"/>
</dbReference>
<dbReference type="RefSeq" id="WP_116623864.1">
    <property type="nucleotide sequence ID" value="NZ_QURN01000007.1"/>
</dbReference>
<dbReference type="PANTHER" id="PTHR13847:SF201">
    <property type="entry name" value="PUTATIBE OXIDOREDUCTASE"/>
    <property type="match status" value="1"/>
</dbReference>
<dbReference type="InterPro" id="IPR036188">
    <property type="entry name" value="FAD/NAD-bd_sf"/>
</dbReference>
<dbReference type="Gene3D" id="3.50.50.60">
    <property type="entry name" value="FAD/NAD(P)-binding domain"/>
    <property type="match status" value="1"/>
</dbReference>
<name>A0A371XDX7_9HYPH</name>
<keyword evidence="4" id="KW-1185">Reference proteome</keyword>
<dbReference type="GO" id="GO:0016491">
    <property type="term" value="F:oxidoreductase activity"/>
    <property type="evidence" value="ECO:0007669"/>
    <property type="project" value="UniProtKB-KW"/>
</dbReference>
<reference evidence="4" key="1">
    <citation type="submission" date="2018-08" db="EMBL/GenBank/DDBJ databases">
        <authorList>
            <person name="Im W.T."/>
        </authorList>
    </citation>
    <scope>NUCLEOTIDE SEQUENCE [LARGE SCALE GENOMIC DNA]</scope>
    <source>
        <strain evidence="4">LA-28</strain>
    </source>
</reference>
<sequence>MQRKLDLRGGQPVWKSYRAPSVPAQKLTQDAKTDVLIAGMGISGAMIADALAAQGHDVLMIDRRGPLLGSTSATTALVQYEIDTPLSHLIGKIGKQNAERAWRRSRLAVANLQSHIEQADLRCRMTSRPSLYLAGNVLGAGALQEEAVTRRAAGLGAHYLAPADLRESFGIIRRGAILSGNNLALDPRMLTSGLLLRSMQKKARLYSPVEAMKIEHSADGVSVSTKNGPIIRAKHLVLATGYELMDGVPAKGHSVISTWAIATRAQPRNIWPQEALIWEASDPYLYARATYDGRIICGGEDEPFTDEETRDALIEKKSARIAQKLGKLFPDIDPTPEFKWAGAFGTTESGLPKIGQIPRKPRIFAVMGYGGNGITFSRIASELIASTLDGKTDIDADLFALTA</sequence>
<dbReference type="PANTHER" id="PTHR13847">
    <property type="entry name" value="SARCOSINE DEHYDROGENASE-RELATED"/>
    <property type="match status" value="1"/>
</dbReference>
<organism evidence="3 4">
    <name type="scientific">Mesorhizobium denitrificans</name>
    <dbReference type="NCBI Taxonomy" id="2294114"/>
    <lineage>
        <taxon>Bacteria</taxon>
        <taxon>Pseudomonadati</taxon>
        <taxon>Pseudomonadota</taxon>
        <taxon>Alphaproteobacteria</taxon>
        <taxon>Hyphomicrobiales</taxon>
        <taxon>Phyllobacteriaceae</taxon>
        <taxon>Mesorhizobium</taxon>
    </lineage>
</organism>
<gene>
    <name evidence="3" type="ORF">DY251_10515</name>
</gene>
<protein>
    <submittedName>
        <fullName evidence="3">FAD-binding oxidoreductase</fullName>
    </submittedName>
</protein>
<dbReference type="Proteomes" id="UP000262379">
    <property type="component" value="Unassembled WGS sequence"/>
</dbReference>
<feature type="domain" description="FAD dependent oxidoreductase" evidence="2">
    <location>
        <begin position="34"/>
        <end position="386"/>
    </location>
</feature>